<protein>
    <recommendedName>
        <fullName evidence="3">Transcription factor</fullName>
    </recommendedName>
</protein>
<dbReference type="EMBL" id="BPQM01000002">
    <property type="protein sequence ID" value="GJD76932.1"/>
    <property type="molecule type" value="Genomic_DNA"/>
</dbReference>
<gene>
    <name evidence="1" type="ORF">NBEOAGPD_0133</name>
</gene>
<evidence type="ECO:0008006" key="3">
    <source>
        <dbReference type="Google" id="ProtNLM"/>
    </source>
</evidence>
<name>A0AA37HJP1_9HYPH</name>
<dbReference type="Proteomes" id="UP001055108">
    <property type="component" value="Unassembled WGS sequence"/>
</dbReference>
<evidence type="ECO:0000313" key="2">
    <source>
        <dbReference type="Proteomes" id="UP001055108"/>
    </source>
</evidence>
<evidence type="ECO:0000313" key="1">
    <source>
        <dbReference type="EMBL" id="GJD76932.1"/>
    </source>
</evidence>
<keyword evidence="2" id="KW-1185">Reference proteome</keyword>
<organism evidence="1 2">
    <name type="scientific">Methylobacterium gregans</name>
    <dbReference type="NCBI Taxonomy" id="374424"/>
    <lineage>
        <taxon>Bacteria</taxon>
        <taxon>Pseudomonadati</taxon>
        <taxon>Pseudomonadota</taxon>
        <taxon>Alphaproteobacteria</taxon>
        <taxon>Hyphomicrobiales</taxon>
        <taxon>Methylobacteriaceae</taxon>
        <taxon>Methylobacterium</taxon>
    </lineage>
</organism>
<comment type="caution">
    <text evidence="1">The sequence shown here is derived from an EMBL/GenBank/DDBJ whole genome shotgun (WGS) entry which is preliminary data.</text>
</comment>
<accession>A0AA37HJP1</accession>
<reference evidence="1" key="1">
    <citation type="journal article" date="2016" name="Front. Microbiol.">
        <title>Genome Sequence of the Piezophilic, Mesophilic Sulfate-Reducing Bacterium Desulfovibrio indicus J2T.</title>
        <authorList>
            <person name="Cao J."/>
            <person name="Maignien L."/>
            <person name="Shao Z."/>
            <person name="Alain K."/>
            <person name="Jebbar M."/>
        </authorList>
    </citation>
    <scope>NUCLEOTIDE SEQUENCE</scope>
    <source>
        <strain evidence="1">NBRC 103626</strain>
    </source>
</reference>
<dbReference type="AlphaFoldDB" id="A0AA37HJP1"/>
<dbReference type="Pfam" id="PF07704">
    <property type="entry name" value="PSK_trans_fac"/>
    <property type="match status" value="1"/>
</dbReference>
<dbReference type="InterPro" id="IPR011660">
    <property type="entry name" value="VapB-like"/>
</dbReference>
<sequence length="112" mass="12894">MKSHAWTASVFRRADDLCRMTGHAVYTLQAGRTAMALHIRDAEADRLVRDLADRKRIPLTEAIKLAVRNELRREDEKKSLWERLKPLHERVAARPETGLPADKAFYDGLNDE</sequence>
<reference evidence="1" key="2">
    <citation type="submission" date="2021-08" db="EMBL/GenBank/DDBJ databases">
        <authorList>
            <person name="Tani A."/>
            <person name="Ola A."/>
            <person name="Ogura Y."/>
            <person name="Katsura K."/>
            <person name="Hayashi T."/>
        </authorList>
    </citation>
    <scope>NUCLEOTIDE SEQUENCE</scope>
    <source>
        <strain evidence="1">NBRC 103626</strain>
    </source>
</reference>
<proteinExistence type="predicted"/>